<sequence>MAVQLFPAHTLDVVSNKKAIDTSAGFSPKPPNVLTMSKRLPSETPRTELDTMPWKSTARLDLSNQEARDLYCEALLRYICQQKEDATMEMSPMNSENESIARTALLPVGWEEKIDAKGRVFFIDHINRVTTWEDPRQNLTA</sequence>
<feature type="domain" description="WW" evidence="5">
    <location>
        <begin position="104"/>
        <end position="137"/>
    </location>
</feature>
<organism evidence="6 7">
    <name type="scientific">Phytophthora fragariaefolia</name>
    <dbReference type="NCBI Taxonomy" id="1490495"/>
    <lineage>
        <taxon>Eukaryota</taxon>
        <taxon>Sar</taxon>
        <taxon>Stramenopiles</taxon>
        <taxon>Oomycota</taxon>
        <taxon>Peronosporomycetes</taxon>
        <taxon>Peronosporales</taxon>
        <taxon>Peronosporaceae</taxon>
        <taxon>Phytophthora</taxon>
    </lineage>
</organism>
<gene>
    <name evidence="6" type="ORF">Pfra01_000416200</name>
</gene>
<evidence type="ECO:0000259" key="5">
    <source>
        <dbReference type="PROSITE" id="PS50020"/>
    </source>
</evidence>
<dbReference type="PROSITE" id="PS50020">
    <property type="entry name" value="WW_DOMAIN_2"/>
    <property type="match status" value="1"/>
</dbReference>
<dbReference type="InterPro" id="IPR036020">
    <property type="entry name" value="WW_dom_sf"/>
</dbReference>
<dbReference type="Proteomes" id="UP001165121">
    <property type="component" value="Unassembled WGS sequence"/>
</dbReference>
<dbReference type="PANTHER" id="PTHR17616:SF8">
    <property type="entry name" value="TRANSCRIPTIONAL COACTIVATOR YORKIE"/>
    <property type="match status" value="1"/>
</dbReference>
<dbReference type="Pfam" id="PF00397">
    <property type="entry name" value="WW"/>
    <property type="match status" value="1"/>
</dbReference>
<dbReference type="SUPFAM" id="SSF51045">
    <property type="entry name" value="WW domain"/>
    <property type="match status" value="1"/>
</dbReference>
<dbReference type="InterPro" id="IPR051583">
    <property type="entry name" value="YAP1"/>
</dbReference>
<keyword evidence="7" id="KW-1185">Reference proteome</keyword>
<dbReference type="GO" id="GO:0005634">
    <property type="term" value="C:nucleus"/>
    <property type="evidence" value="ECO:0007669"/>
    <property type="project" value="UniProtKB-SubCell"/>
</dbReference>
<dbReference type="GO" id="GO:0005737">
    <property type="term" value="C:cytoplasm"/>
    <property type="evidence" value="ECO:0007669"/>
    <property type="project" value="UniProtKB-SubCell"/>
</dbReference>
<dbReference type="Gene3D" id="2.20.70.10">
    <property type="match status" value="1"/>
</dbReference>
<dbReference type="CDD" id="cd00201">
    <property type="entry name" value="WW"/>
    <property type="match status" value="1"/>
</dbReference>
<evidence type="ECO:0000313" key="7">
    <source>
        <dbReference type="Proteomes" id="UP001165121"/>
    </source>
</evidence>
<dbReference type="PANTHER" id="PTHR17616">
    <property type="entry name" value="YES-ASSOCIATED PROTEIN YAP1 FAMILY MEMBER"/>
    <property type="match status" value="1"/>
</dbReference>
<evidence type="ECO:0000256" key="2">
    <source>
        <dbReference type="ARBA" id="ARBA00004496"/>
    </source>
</evidence>
<comment type="subcellular location">
    <subcellularLocation>
        <location evidence="2">Cytoplasm</location>
    </subcellularLocation>
    <subcellularLocation>
        <location evidence="1">Nucleus</location>
    </subcellularLocation>
</comment>
<comment type="caution">
    <text evidence="6">The sequence shown here is derived from an EMBL/GenBank/DDBJ whole genome shotgun (WGS) entry which is preliminary data.</text>
</comment>
<keyword evidence="3" id="KW-0963">Cytoplasm</keyword>
<dbReference type="SMART" id="SM00456">
    <property type="entry name" value="WW"/>
    <property type="match status" value="1"/>
</dbReference>
<dbReference type="GO" id="GO:0003713">
    <property type="term" value="F:transcription coactivator activity"/>
    <property type="evidence" value="ECO:0007669"/>
    <property type="project" value="TreeGrafter"/>
</dbReference>
<reference evidence="6" key="1">
    <citation type="submission" date="2023-04" db="EMBL/GenBank/DDBJ databases">
        <title>Phytophthora fragariaefolia NBRC 109709.</title>
        <authorList>
            <person name="Ichikawa N."/>
            <person name="Sato H."/>
            <person name="Tonouchi N."/>
        </authorList>
    </citation>
    <scope>NUCLEOTIDE SEQUENCE</scope>
    <source>
        <strain evidence="6">NBRC 109709</strain>
    </source>
</reference>
<dbReference type="GO" id="GO:0045944">
    <property type="term" value="P:positive regulation of transcription by RNA polymerase II"/>
    <property type="evidence" value="ECO:0007669"/>
    <property type="project" value="TreeGrafter"/>
</dbReference>
<dbReference type="PROSITE" id="PS01159">
    <property type="entry name" value="WW_DOMAIN_1"/>
    <property type="match status" value="1"/>
</dbReference>
<dbReference type="EMBL" id="BSXT01000333">
    <property type="protein sequence ID" value="GMF24594.1"/>
    <property type="molecule type" value="Genomic_DNA"/>
</dbReference>
<dbReference type="GO" id="GO:0035329">
    <property type="term" value="P:hippo signaling"/>
    <property type="evidence" value="ECO:0007669"/>
    <property type="project" value="TreeGrafter"/>
</dbReference>
<keyword evidence="4" id="KW-0539">Nucleus</keyword>
<dbReference type="OrthoDB" id="2020426at2759"/>
<evidence type="ECO:0000256" key="4">
    <source>
        <dbReference type="ARBA" id="ARBA00023242"/>
    </source>
</evidence>
<accession>A0A9W6U2C3</accession>
<dbReference type="AlphaFoldDB" id="A0A9W6U2C3"/>
<evidence type="ECO:0000313" key="6">
    <source>
        <dbReference type="EMBL" id="GMF24594.1"/>
    </source>
</evidence>
<name>A0A9W6U2C3_9STRA</name>
<evidence type="ECO:0000256" key="1">
    <source>
        <dbReference type="ARBA" id="ARBA00004123"/>
    </source>
</evidence>
<protein>
    <submittedName>
        <fullName evidence="6">Unnamed protein product</fullName>
    </submittedName>
</protein>
<evidence type="ECO:0000256" key="3">
    <source>
        <dbReference type="ARBA" id="ARBA00022490"/>
    </source>
</evidence>
<proteinExistence type="predicted"/>
<dbReference type="InterPro" id="IPR001202">
    <property type="entry name" value="WW_dom"/>
</dbReference>